<dbReference type="PANTHER" id="PTHR46033">
    <property type="entry name" value="PROTEIN MAIN-LIKE 2"/>
    <property type="match status" value="1"/>
</dbReference>
<comment type="caution">
    <text evidence="2">The sequence shown here is derived from an EMBL/GenBank/DDBJ whole genome shotgun (WGS) entry which is preliminary data.</text>
</comment>
<gene>
    <name evidence="2" type="ORF">Ahy_B01g056723</name>
</gene>
<dbReference type="Proteomes" id="UP000289738">
    <property type="component" value="Chromosome B01"/>
</dbReference>
<sequence length="353" mass="39472">MVTSSSHAAAQDKGKGPMVAPPAPPVLHILNQINDEVIGDPQLQVDDNRILIPFTVGGDVHCFLGPVETLERANKNLLFFPNALGEDLLINQALDISFFINQRPFRNNPKINPRGADFTAWFHRIAPSKSAAWVALGIQELLRLSHFSPSTLPWMIGAVTYFWNRTTNNFHLPCEMIGMSLLDVVAITGLSINPPDCTPDMQPKRHYNIAPTSSYSDFIAHHMGKEGTAVTDDEHVGFLFYWLNVIVFCSRSVQMLKFFLPLAALLHEGNTLNLAKILLGHVFEELGQFIHCLRNNCMIGNGGPLWLLQLWLNSIFEKYMTKPGGGATDKQHIKGFRLADYKPNFPDTQLDED</sequence>
<reference evidence="2 3" key="1">
    <citation type="submission" date="2019-01" db="EMBL/GenBank/DDBJ databases">
        <title>Sequencing of cultivated peanut Arachis hypogaea provides insights into genome evolution and oil improvement.</title>
        <authorList>
            <person name="Chen X."/>
        </authorList>
    </citation>
    <scope>NUCLEOTIDE SEQUENCE [LARGE SCALE GENOMIC DNA]</scope>
    <source>
        <strain evidence="3">cv. Fuhuasheng</strain>
        <tissue evidence="2">Leaves</tissue>
    </source>
</reference>
<organism evidence="2 3">
    <name type="scientific">Arachis hypogaea</name>
    <name type="common">Peanut</name>
    <dbReference type="NCBI Taxonomy" id="3818"/>
    <lineage>
        <taxon>Eukaryota</taxon>
        <taxon>Viridiplantae</taxon>
        <taxon>Streptophyta</taxon>
        <taxon>Embryophyta</taxon>
        <taxon>Tracheophyta</taxon>
        <taxon>Spermatophyta</taxon>
        <taxon>Magnoliopsida</taxon>
        <taxon>eudicotyledons</taxon>
        <taxon>Gunneridae</taxon>
        <taxon>Pentapetalae</taxon>
        <taxon>rosids</taxon>
        <taxon>fabids</taxon>
        <taxon>Fabales</taxon>
        <taxon>Fabaceae</taxon>
        <taxon>Papilionoideae</taxon>
        <taxon>50 kb inversion clade</taxon>
        <taxon>dalbergioids sensu lato</taxon>
        <taxon>Dalbergieae</taxon>
        <taxon>Pterocarpus clade</taxon>
        <taxon>Arachis</taxon>
    </lineage>
</organism>
<dbReference type="PANTHER" id="PTHR46033:SF8">
    <property type="entry name" value="PROTEIN MAINTENANCE OF MERISTEMS-LIKE"/>
    <property type="match status" value="1"/>
</dbReference>
<keyword evidence="3" id="KW-1185">Reference proteome</keyword>
<evidence type="ECO:0000313" key="2">
    <source>
        <dbReference type="EMBL" id="RYR31806.1"/>
    </source>
</evidence>
<evidence type="ECO:0000259" key="1">
    <source>
        <dbReference type="Pfam" id="PF10536"/>
    </source>
</evidence>
<proteinExistence type="predicted"/>
<accession>A0A445AZK6</accession>
<dbReference type="AlphaFoldDB" id="A0A445AZK6"/>
<evidence type="ECO:0000313" key="3">
    <source>
        <dbReference type="Proteomes" id="UP000289738"/>
    </source>
</evidence>
<feature type="domain" description="Aminotransferase-like plant mobile" evidence="1">
    <location>
        <begin position="137"/>
        <end position="320"/>
    </location>
</feature>
<dbReference type="EMBL" id="SDMP01000011">
    <property type="protein sequence ID" value="RYR31806.1"/>
    <property type="molecule type" value="Genomic_DNA"/>
</dbReference>
<dbReference type="InterPro" id="IPR019557">
    <property type="entry name" value="AminoTfrase-like_pln_mobile"/>
</dbReference>
<dbReference type="GO" id="GO:0010073">
    <property type="term" value="P:meristem maintenance"/>
    <property type="evidence" value="ECO:0007669"/>
    <property type="project" value="InterPro"/>
</dbReference>
<dbReference type="InterPro" id="IPR044824">
    <property type="entry name" value="MAIN-like"/>
</dbReference>
<name>A0A445AZK6_ARAHY</name>
<dbReference type="Pfam" id="PF10536">
    <property type="entry name" value="PMD"/>
    <property type="match status" value="1"/>
</dbReference>
<protein>
    <recommendedName>
        <fullName evidence="1">Aminotransferase-like plant mobile domain-containing protein</fullName>
    </recommendedName>
</protein>